<comment type="caution">
    <text evidence="8">The sequence shown here is derived from an EMBL/GenBank/DDBJ whole genome shotgun (WGS) entry which is preliminary data.</text>
</comment>
<dbReference type="PANTHER" id="PTHR30636">
    <property type="entry name" value="UPF0701 PROTEIN YICC"/>
    <property type="match status" value="1"/>
</dbReference>
<dbReference type="Pfam" id="PF08340">
    <property type="entry name" value="YicC-like_C"/>
    <property type="match status" value="1"/>
</dbReference>
<reference evidence="9" key="1">
    <citation type="submission" date="2016-05" db="EMBL/GenBank/DDBJ databases">
        <authorList>
            <person name="Liu B."/>
            <person name="Wang J."/>
            <person name="Zhu Y."/>
            <person name="Liu G."/>
            <person name="Chen Q."/>
            <person name="Chen Z."/>
            <person name="Lan J."/>
            <person name="Che J."/>
            <person name="Ge C."/>
            <person name="Shi H."/>
            <person name="Pan Z."/>
            <person name="Liu X."/>
        </authorList>
    </citation>
    <scope>NUCLEOTIDE SEQUENCE [LARGE SCALE GENOMIC DNA]</scope>
    <source>
        <strain evidence="9">FJAT-27215</strain>
    </source>
</reference>
<dbReference type="GO" id="GO:0004521">
    <property type="term" value="F:RNA endonuclease activity"/>
    <property type="evidence" value="ECO:0007669"/>
    <property type="project" value="InterPro"/>
</dbReference>
<keyword evidence="4" id="KW-0378">Hydrolase</keyword>
<proteinExistence type="inferred from homology"/>
<organism evidence="8 9">
    <name type="scientific">Pseudobacillus wudalianchiensis</name>
    <dbReference type="NCBI Taxonomy" id="1743143"/>
    <lineage>
        <taxon>Bacteria</taxon>
        <taxon>Bacillati</taxon>
        <taxon>Bacillota</taxon>
        <taxon>Bacilli</taxon>
        <taxon>Bacillales</taxon>
        <taxon>Bacillaceae</taxon>
        <taxon>Pseudobacillus</taxon>
    </lineage>
</organism>
<evidence type="ECO:0000259" key="7">
    <source>
        <dbReference type="Pfam" id="PF08340"/>
    </source>
</evidence>
<keyword evidence="3" id="KW-0255">Endonuclease</keyword>
<evidence type="ECO:0000313" key="8">
    <source>
        <dbReference type="EMBL" id="OCA83888.1"/>
    </source>
</evidence>
<evidence type="ECO:0000259" key="6">
    <source>
        <dbReference type="Pfam" id="PF03755"/>
    </source>
</evidence>
<dbReference type="PANTHER" id="PTHR30636:SF3">
    <property type="entry name" value="UPF0701 PROTEIN YICC"/>
    <property type="match status" value="1"/>
</dbReference>
<name>A0A1B9AJ73_9BACI</name>
<dbReference type="RefSeq" id="WP_065411519.1">
    <property type="nucleotide sequence ID" value="NZ_MAYT01000028.1"/>
</dbReference>
<dbReference type="NCBIfam" id="TIGR00255">
    <property type="entry name" value="YicC/YloC family endoribonuclease"/>
    <property type="match status" value="1"/>
</dbReference>
<evidence type="ECO:0000313" key="9">
    <source>
        <dbReference type="Proteomes" id="UP000092578"/>
    </source>
</evidence>
<feature type="domain" description="Endoribonuclease YicC-like C-terminal" evidence="7">
    <location>
        <begin position="173"/>
        <end position="291"/>
    </location>
</feature>
<evidence type="ECO:0000256" key="5">
    <source>
        <dbReference type="ARBA" id="ARBA00035648"/>
    </source>
</evidence>
<dbReference type="EMBL" id="MAYT01000028">
    <property type="protein sequence ID" value="OCA83888.1"/>
    <property type="molecule type" value="Genomic_DNA"/>
</dbReference>
<evidence type="ECO:0000256" key="2">
    <source>
        <dbReference type="ARBA" id="ARBA00022722"/>
    </source>
</evidence>
<keyword evidence="9" id="KW-1185">Reference proteome</keyword>
<dbReference type="InterPro" id="IPR013551">
    <property type="entry name" value="YicC-like_C"/>
</dbReference>
<dbReference type="Proteomes" id="UP000092578">
    <property type="component" value="Unassembled WGS sequence"/>
</dbReference>
<keyword evidence="2" id="KW-0540">Nuclease</keyword>
<evidence type="ECO:0000256" key="4">
    <source>
        <dbReference type="ARBA" id="ARBA00022801"/>
    </source>
</evidence>
<feature type="domain" description="Endoribonuclease YicC-like N-terminal" evidence="6">
    <location>
        <begin position="3"/>
        <end position="157"/>
    </location>
</feature>
<dbReference type="InterPro" id="IPR005229">
    <property type="entry name" value="YicC/YloC-like"/>
</dbReference>
<evidence type="ECO:0000256" key="1">
    <source>
        <dbReference type="ARBA" id="ARBA00001968"/>
    </source>
</evidence>
<comment type="cofactor">
    <cofactor evidence="1">
        <name>a divalent metal cation</name>
        <dbReference type="ChEBI" id="CHEBI:60240"/>
    </cofactor>
</comment>
<dbReference type="InterPro" id="IPR013527">
    <property type="entry name" value="YicC-like_N"/>
</dbReference>
<gene>
    <name evidence="8" type="ORF">A8F95_12980</name>
</gene>
<dbReference type="AlphaFoldDB" id="A0A1B9AJ73"/>
<evidence type="ECO:0000256" key="3">
    <source>
        <dbReference type="ARBA" id="ARBA00022759"/>
    </source>
</evidence>
<accession>A0A1B9AJ73</accession>
<dbReference type="GO" id="GO:0016787">
    <property type="term" value="F:hydrolase activity"/>
    <property type="evidence" value="ECO:0007669"/>
    <property type="project" value="UniProtKB-KW"/>
</dbReference>
<dbReference type="Pfam" id="PF03755">
    <property type="entry name" value="YicC-like_N"/>
    <property type="match status" value="1"/>
</dbReference>
<protein>
    <submittedName>
        <fullName evidence="8">YicC family protein</fullName>
    </submittedName>
</protein>
<sequence>MVMSMTGFGRSTIKSADCAVIAEMKSVNHRFSEFQIRMPRQLIKMEDKIKKELSKYIQRGRVELFITVEGEGLTHRTLQVDWQLIDDFVGLMGQIAEKYGFSAKPDLKDLLQRPDFITIDESEEENSSLERLVLETVASAAARLYDMRRAEGQELKKDLLLLLSGLEQKLFQIKTRAPIVVEAYSQRLERRMKEMAAGVFNEDRLATEVAVFADKSDIHEECIRLESHIQQFRQALEHDGPVGRKLDFMIQEMNREVNTIGSKANDSMISSGVVELKTSLEKMREQVQNIE</sequence>
<comment type="similarity">
    <text evidence="5">Belongs to the YicC/YloC family.</text>
</comment>